<dbReference type="SUPFAM" id="SSF47473">
    <property type="entry name" value="EF-hand"/>
    <property type="match status" value="1"/>
</dbReference>
<keyword evidence="3" id="KW-1185">Reference proteome</keyword>
<dbReference type="AlphaFoldDB" id="A0A1D1UI90"/>
<sequence>MPGSVDWSSVDGGAMGQLKAGFENYGKFGDKTFTGNNMALKNADKWLKEAEVLGKKITTTDTSITFKKVVG</sequence>
<organism evidence="2 3">
    <name type="scientific">Ramazzottius varieornatus</name>
    <name type="common">Water bear</name>
    <name type="synonym">Tardigrade</name>
    <dbReference type="NCBI Taxonomy" id="947166"/>
    <lineage>
        <taxon>Eukaryota</taxon>
        <taxon>Metazoa</taxon>
        <taxon>Ecdysozoa</taxon>
        <taxon>Tardigrada</taxon>
        <taxon>Eutardigrada</taxon>
        <taxon>Parachela</taxon>
        <taxon>Hypsibioidea</taxon>
        <taxon>Ramazzottiidae</taxon>
        <taxon>Ramazzottius</taxon>
    </lineage>
</organism>
<dbReference type="GO" id="GO:0046785">
    <property type="term" value="P:microtubule polymerization"/>
    <property type="evidence" value="ECO:0007669"/>
    <property type="project" value="InterPro"/>
</dbReference>
<dbReference type="GO" id="GO:0015631">
    <property type="term" value="F:tubulin binding"/>
    <property type="evidence" value="ECO:0007669"/>
    <property type="project" value="InterPro"/>
</dbReference>
<dbReference type="EMBL" id="BDGG01000001">
    <property type="protein sequence ID" value="GAU89426.1"/>
    <property type="molecule type" value="Genomic_DNA"/>
</dbReference>
<accession>A0A1D1UI90</accession>
<gene>
    <name evidence="2" type="primary">RvY_01977-1</name>
    <name evidence="2" type="synonym">RvY_01977.1</name>
    <name evidence="2" type="ORF">RvY_01977</name>
</gene>
<evidence type="ECO:0000256" key="1">
    <source>
        <dbReference type="ARBA" id="ARBA00010994"/>
    </source>
</evidence>
<evidence type="ECO:0000313" key="3">
    <source>
        <dbReference type="Proteomes" id="UP000186922"/>
    </source>
</evidence>
<evidence type="ECO:0000313" key="2">
    <source>
        <dbReference type="EMBL" id="GAU89426.1"/>
    </source>
</evidence>
<comment type="caution">
    <text evidence="2">The sequence shown here is derived from an EMBL/GenBank/DDBJ whole genome shotgun (WGS) entry which is preliminary data.</text>
</comment>
<dbReference type="Gene3D" id="1.10.238.10">
    <property type="entry name" value="EF-hand"/>
    <property type="match status" value="1"/>
</dbReference>
<dbReference type="Proteomes" id="UP000186922">
    <property type="component" value="Unassembled WGS sequence"/>
</dbReference>
<dbReference type="InterPro" id="IPR008907">
    <property type="entry name" value="TPP/p25"/>
</dbReference>
<comment type="similarity">
    <text evidence="1">Belongs to the TPPP family.</text>
</comment>
<proteinExistence type="inferred from homology"/>
<reference evidence="2 3" key="1">
    <citation type="journal article" date="2016" name="Nat. Commun.">
        <title>Extremotolerant tardigrade genome and improved radiotolerance of human cultured cells by tardigrade-unique protein.</title>
        <authorList>
            <person name="Hashimoto T."/>
            <person name="Horikawa D.D."/>
            <person name="Saito Y."/>
            <person name="Kuwahara H."/>
            <person name="Kozuka-Hata H."/>
            <person name="Shin-I T."/>
            <person name="Minakuchi Y."/>
            <person name="Ohishi K."/>
            <person name="Motoyama A."/>
            <person name="Aizu T."/>
            <person name="Enomoto A."/>
            <person name="Kondo K."/>
            <person name="Tanaka S."/>
            <person name="Hara Y."/>
            <person name="Koshikawa S."/>
            <person name="Sagara H."/>
            <person name="Miura T."/>
            <person name="Yokobori S."/>
            <person name="Miyagawa K."/>
            <person name="Suzuki Y."/>
            <person name="Kubo T."/>
            <person name="Oyama M."/>
            <person name="Kohara Y."/>
            <person name="Fujiyama A."/>
            <person name="Arakawa K."/>
            <person name="Katayama T."/>
            <person name="Toyoda A."/>
            <person name="Kunieda T."/>
        </authorList>
    </citation>
    <scope>NUCLEOTIDE SEQUENCE [LARGE SCALE GENOMIC DNA]</scope>
    <source>
        <strain evidence="2 3">YOKOZUNA-1</strain>
    </source>
</reference>
<name>A0A1D1UI90_RAMVA</name>
<dbReference type="OrthoDB" id="548799at2759"/>
<dbReference type="Pfam" id="PF05517">
    <property type="entry name" value="p25-alpha"/>
    <property type="match status" value="1"/>
</dbReference>
<protein>
    <submittedName>
        <fullName evidence="2">Uncharacterized protein</fullName>
    </submittedName>
</protein>
<dbReference type="InterPro" id="IPR011992">
    <property type="entry name" value="EF-hand-dom_pair"/>
</dbReference>